<evidence type="ECO:0000313" key="2">
    <source>
        <dbReference type="Proteomes" id="UP000242715"/>
    </source>
</evidence>
<dbReference type="Gene3D" id="3.40.1810.10">
    <property type="entry name" value="Transcription factor, MADS-box"/>
    <property type="match status" value="1"/>
</dbReference>
<evidence type="ECO:0008006" key="3">
    <source>
        <dbReference type="Google" id="ProtNLM"/>
    </source>
</evidence>
<proteinExistence type="predicted"/>
<accession>A0A2Z6MXM9</accession>
<dbReference type="GO" id="GO:0003677">
    <property type="term" value="F:DNA binding"/>
    <property type="evidence" value="ECO:0007669"/>
    <property type="project" value="InterPro"/>
</dbReference>
<dbReference type="InterPro" id="IPR036879">
    <property type="entry name" value="TF_MADSbox_sf"/>
</dbReference>
<name>A0A2Z6MXM9_TRISU</name>
<reference evidence="2" key="1">
    <citation type="journal article" date="2017" name="Front. Plant Sci.">
        <title>Climate Clever Clovers: New Paradigm to Reduce the Environmental Footprint of Ruminants by Breeding Low Methanogenic Forages Utilizing Haplotype Variation.</title>
        <authorList>
            <person name="Kaur P."/>
            <person name="Appels R."/>
            <person name="Bayer P.E."/>
            <person name="Keeble-Gagnere G."/>
            <person name="Wang J."/>
            <person name="Hirakawa H."/>
            <person name="Shirasawa K."/>
            <person name="Vercoe P."/>
            <person name="Stefanova K."/>
            <person name="Durmic Z."/>
            <person name="Nichols P."/>
            <person name="Revell C."/>
            <person name="Isobe S.N."/>
            <person name="Edwards D."/>
            <person name="Erskine W."/>
        </authorList>
    </citation>
    <scope>NUCLEOTIDE SEQUENCE [LARGE SCALE GENOMIC DNA]</scope>
    <source>
        <strain evidence="2">cv. Daliak</strain>
    </source>
</reference>
<dbReference type="EMBL" id="DF973233">
    <property type="protein sequence ID" value="GAU21587.1"/>
    <property type="molecule type" value="Genomic_DNA"/>
</dbReference>
<dbReference type="AlphaFoldDB" id="A0A2Z6MXM9"/>
<dbReference type="GO" id="GO:0046983">
    <property type="term" value="F:protein dimerization activity"/>
    <property type="evidence" value="ECO:0007669"/>
    <property type="project" value="InterPro"/>
</dbReference>
<protein>
    <recommendedName>
        <fullName evidence="3">MADS-box domain-containing protein</fullName>
    </recommendedName>
</protein>
<sequence>MLDEITTLCGIEACAIIYDNNNPQPVVWPSSESEAKNVLSKFVSLPEPDQSKKMMDQEDFLWKRVEKAFEKLKKLREETRKNVMAIIMNHYINTKEFNGNSMSNYDLNDMSCFVDENLKEIYQKMEGMKIESQEHGGNEAEVMNGTKKQ</sequence>
<gene>
    <name evidence="1" type="ORF">TSUD_131710</name>
</gene>
<organism evidence="1 2">
    <name type="scientific">Trifolium subterraneum</name>
    <name type="common">Subterranean clover</name>
    <dbReference type="NCBI Taxonomy" id="3900"/>
    <lineage>
        <taxon>Eukaryota</taxon>
        <taxon>Viridiplantae</taxon>
        <taxon>Streptophyta</taxon>
        <taxon>Embryophyta</taxon>
        <taxon>Tracheophyta</taxon>
        <taxon>Spermatophyta</taxon>
        <taxon>Magnoliopsida</taxon>
        <taxon>eudicotyledons</taxon>
        <taxon>Gunneridae</taxon>
        <taxon>Pentapetalae</taxon>
        <taxon>rosids</taxon>
        <taxon>fabids</taxon>
        <taxon>Fabales</taxon>
        <taxon>Fabaceae</taxon>
        <taxon>Papilionoideae</taxon>
        <taxon>50 kb inversion clade</taxon>
        <taxon>NPAAA clade</taxon>
        <taxon>Hologalegina</taxon>
        <taxon>IRL clade</taxon>
        <taxon>Trifolieae</taxon>
        <taxon>Trifolium</taxon>
    </lineage>
</organism>
<dbReference type="OrthoDB" id="1424240at2759"/>
<dbReference type="SUPFAM" id="SSF55455">
    <property type="entry name" value="SRF-like"/>
    <property type="match status" value="1"/>
</dbReference>
<keyword evidence="2" id="KW-1185">Reference proteome</keyword>
<dbReference type="Proteomes" id="UP000242715">
    <property type="component" value="Unassembled WGS sequence"/>
</dbReference>
<evidence type="ECO:0000313" key="1">
    <source>
        <dbReference type="EMBL" id="GAU21587.1"/>
    </source>
</evidence>